<evidence type="ECO:0000259" key="6">
    <source>
        <dbReference type="Pfam" id="PF02449"/>
    </source>
</evidence>
<evidence type="ECO:0000313" key="8">
    <source>
        <dbReference type="Proteomes" id="UP000284417"/>
    </source>
</evidence>
<dbReference type="RefSeq" id="WP_147396445.1">
    <property type="nucleotide sequence ID" value="NZ_QROC01000044.1"/>
</dbReference>
<accession>A0A415HET0</accession>
<dbReference type="AlphaFoldDB" id="A0A415HET0"/>
<comment type="caution">
    <text evidence="7">The sequence shown here is derived from an EMBL/GenBank/DDBJ whole genome shotgun (WGS) entry which is preliminary data.</text>
</comment>
<keyword evidence="5" id="KW-0732">Signal</keyword>
<dbReference type="Gene3D" id="3.20.20.80">
    <property type="entry name" value="Glycosidases"/>
    <property type="match status" value="1"/>
</dbReference>
<evidence type="ECO:0000256" key="4">
    <source>
        <dbReference type="ARBA" id="ARBA00023295"/>
    </source>
</evidence>
<reference evidence="7 8" key="1">
    <citation type="submission" date="2018-08" db="EMBL/GenBank/DDBJ databases">
        <title>A genome reference for cultivated species of the human gut microbiota.</title>
        <authorList>
            <person name="Zou Y."/>
            <person name="Xue W."/>
            <person name="Luo G."/>
        </authorList>
    </citation>
    <scope>NUCLEOTIDE SEQUENCE [LARGE SCALE GENOMIC DNA]</scope>
    <source>
        <strain evidence="7 8">AF39-6AC</strain>
    </source>
</reference>
<dbReference type="EMBL" id="QROC01000044">
    <property type="protein sequence ID" value="RHK90317.1"/>
    <property type="molecule type" value="Genomic_DNA"/>
</dbReference>
<evidence type="ECO:0000256" key="2">
    <source>
        <dbReference type="ARBA" id="ARBA00022801"/>
    </source>
</evidence>
<dbReference type="Proteomes" id="UP000284417">
    <property type="component" value="Unassembled WGS sequence"/>
</dbReference>
<protein>
    <submittedName>
        <fullName evidence="7">Beta-galactosidase</fullName>
    </submittedName>
</protein>
<dbReference type="InterPro" id="IPR003476">
    <property type="entry name" value="Glyco_hydro_42"/>
</dbReference>
<organism evidence="7 8">
    <name type="scientific">Bacteroides xylanisolvens</name>
    <dbReference type="NCBI Taxonomy" id="371601"/>
    <lineage>
        <taxon>Bacteria</taxon>
        <taxon>Pseudomonadati</taxon>
        <taxon>Bacteroidota</taxon>
        <taxon>Bacteroidia</taxon>
        <taxon>Bacteroidales</taxon>
        <taxon>Bacteroidaceae</taxon>
        <taxon>Bacteroides</taxon>
    </lineage>
</organism>
<feature type="chain" id="PRO_5019054420" evidence="5">
    <location>
        <begin position="19"/>
        <end position="285"/>
    </location>
</feature>
<keyword evidence="3" id="KW-0862">Zinc</keyword>
<dbReference type="GO" id="GO:0004565">
    <property type="term" value="F:beta-galactosidase activity"/>
    <property type="evidence" value="ECO:0007669"/>
    <property type="project" value="InterPro"/>
</dbReference>
<dbReference type="PANTHER" id="PTHR36447">
    <property type="entry name" value="BETA-GALACTOSIDASE GANA"/>
    <property type="match status" value="1"/>
</dbReference>
<feature type="signal peptide" evidence="5">
    <location>
        <begin position="1"/>
        <end position="18"/>
    </location>
</feature>
<evidence type="ECO:0000256" key="3">
    <source>
        <dbReference type="ARBA" id="ARBA00022833"/>
    </source>
</evidence>
<dbReference type="GO" id="GO:0005975">
    <property type="term" value="P:carbohydrate metabolic process"/>
    <property type="evidence" value="ECO:0007669"/>
    <property type="project" value="InterPro"/>
</dbReference>
<gene>
    <name evidence="7" type="ORF">DW042_22090</name>
</gene>
<dbReference type="InterPro" id="IPR017853">
    <property type="entry name" value="GH"/>
</dbReference>
<sequence length="285" mass="33313">MKKSLLVLALLFSLASFSQSPVDKSFPPEELFALGSYYYPEQWDSSQWERDLKKMSEMGIKFTHFAEFAWAMMEPEEGKYDFEWLDRAVSLAEKYGLKVIMCTPTPTPPAWLSKKYPDILIQRDNGVSIQHGRRQHASWSSDRYRRYVENIVSRLAMRYGNHPAVIGWQIDNEPGHYGVVDYSENAQLKFRVWLQKKYGTIDKLNDTWGTSFWSETYQDFDQVRLPSQQEVPDKPNPHAMLDLNRFMADELAGFVNMQADILRQHINKDQWITTNLIPVFNPVDP</sequence>
<keyword evidence="1" id="KW-0479">Metal-binding</keyword>
<dbReference type="PANTHER" id="PTHR36447:SF2">
    <property type="entry name" value="BETA-GALACTOSIDASE YESZ"/>
    <property type="match status" value="1"/>
</dbReference>
<keyword evidence="4" id="KW-0326">Glycosidase</keyword>
<evidence type="ECO:0000313" key="7">
    <source>
        <dbReference type="EMBL" id="RHK90317.1"/>
    </source>
</evidence>
<proteinExistence type="predicted"/>
<evidence type="ECO:0000256" key="5">
    <source>
        <dbReference type="SAM" id="SignalP"/>
    </source>
</evidence>
<dbReference type="Pfam" id="PF02449">
    <property type="entry name" value="Glyco_hydro_42"/>
    <property type="match status" value="1"/>
</dbReference>
<dbReference type="GO" id="GO:0046872">
    <property type="term" value="F:metal ion binding"/>
    <property type="evidence" value="ECO:0007669"/>
    <property type="project" value="UniProtKB-KW"/>
</dbReference>
<name>A0A415HET0_9BACE</name>
<dbReference type="SUPFAM" id="SSF51445">
    <property type="entry name" value="(Trans)glycosidases"/>
    <property type="match status" value="1"/>
</dbReference>
<dbReference type="GO" id="GO:0009341">
    <property type="term" value="C:beta-galactosidase complex"/>
    <property type="evidence" value="ECO:0007669"/>
    <property type="project" value="InterPro"/>
</dbReference>
<feature type="domain" description="Glycoside hydrolase family 42 N-terminal" evidence="6">
    <location>
        <begin position="38"/>
        <end position="283"/>
    </location>
</feature>
<keyword evidence="2" id="KW-0378">Hydrolase</keyword>
<dbReference type="InterPro" id="IPR013529">
    <property type="entry name" value="Glyco_hydro_42_N"/>
</dbReference>
<feature type="non-terminal residue" evidence="7">
    <location>
        <position position="285"/>
    </location>
</feature>
<evidence type="ECO:0000256" key="1">
    <source>
        <dbReference type="ARBA" id="ARBA00022723"/>
    </source>
</evidence>